<protein>
    <submittedName>
        <fullName evidence="2">PKD domain-containing protein</fullName>
    </submittedName>
</protein>
<gene>
    <name evidence="2" type="ORF">ACFOYW_17145</name>
</gene>
<dbReference type="Proteomes" id="UP001595900">
    <property type="component" value="Unassembled WGS sequence"/>
</dbReference>
<dbReference type="PROSITE" id="PS50093">
    <property type="entry name" value="PKD"/>
    <property type="match status" value="1"/>
</dbReference>
<evidence type="ECO:0000259" key="1">
    <source>
        <dbReference type="PROSITE" id="PS50093"/>
    </source>
</evidence>
<comment type="caution">
    <text evidence="2">The sequence shown here is derived from an EMBL/GenBank/DDBJ whole genome shotgun (WGS) entry which is preliminary data.</text>
</comment>
<evidence type="ECO:0000313" key="2">
    <source>
        <dbReference type="EMBL" id="MFC4245096.1"/>
    </source>
</evidence>
<organism evidence="2 3">
    <name type="scientific">Gryllotalpicola reticulitermitis</name>
    <dbReference type="NCBI Taxonomy" id="1184153"/>
    <lineage>
        <taxon>Bacteria</taxon>
        <taxon>Bacillati</taxon>
        <taxon>Actinomycetota</taxon>
        <taxon>Actinomycetes</taxon>
        <taxon>Micrococcales</taxon>
        <taxon>Microbacteriaceae</taxon>
        <taxon>Gryllotalpicola</taxon>
    </lineage>
</organism>
<proteinExistence type="predicted"/>
<sequence length="130" mass="13381">MASGPREHSQSGQLLGQAVTVRFTPVAYHWSYGDGSARSTPGPGVSWKASGLSAFAKTSTSHVFTARGSYPVTVAVEYAAQYRFAGDGWRAIPGTLSLTSGAVTVTVKAVKTVLVGGTCDEKPSAPGCSL</sequence>
<name>A0ABV8Q9P0_9MICO</name>
<dbReference type="InterPro" id="IPR000601">
    <property type="entry name" value="PKD_dom"/>
</dbReference>
<dbReference type="InterPro" id="IPR013783">
    <property type="entry name" value="Ig-like_fold"/>
</dbReference>
<accession>A0ABV8Q9P0</accession>
<keyword evidence="3" id="KW-1185">Reference proteome</keyword>
<dbReference type="EMBL" id="JBHSCN010000020">
    <property type="protein sequence ID" value="MFC4245096.1"/>
    <property type="molecule type" value="Genomic_DNA"/>
</dbReference>
<reference evidence="3" key="1">
    <citation type="journal article" date="2019" name="Int. J. Syst. Evol. Microbiol.">
        <title>The Global Catalogue of Microorganisms (GCM) 10K type strain sequencing project: providing services to taxonomists for standard genome sequencing and annotation.</title>
        <authorList>
            <consortium name="The Broad Institute Genomics Platform"/>
            <consortium name="The Broad Institute Genome Sequencing Center for Infectious Disease"/>
            <person name="Wu L."/>
            <person name="Ma J."/>
        </authorList>
    </citation>
    <scope>NUCLEOTIDE SEQUENCE [LARGE SCALE GENOMIC DNA]</scope>
    <source>
        <strain evidence="3">CGMCC 1.10363</strain>
    </source>
</reference>
<dbReference type="RefSeq" id="WP_390231825.1">
    <property type="nucleotide sequence ID" value="NZ_JBHSCN010000020.1"/>
</dbReference>
<dbReference type="Gene3D" id="2.60.40.10">
    <property type="entry name" value="Immunoglobulins"/>
    <property type="match status" value="1"/>
</dbReference>
<evidence type="ECO:0000313" key="3">
    <source>
        <dbReference type="Proteomes" id="UP001595900"/>
    </source>
</evidence>
<feature type="domain" description="PKD" evidence="1">
    <location>
        <begin position="24"/>
        <end position="76"/>
    </location>
</feature>
<dbReference type="SUPFAM" id="SSF49299">
    <property type="entry name" value="PKD domain"/>
    <property type="match status" value="1"/>
</dbReference>
<dbReference type="InterPro" id="IPR035986">
    <property type="entry name" value="PKD_dom_sf"/>
</dbReference>
<dbReference type="Pfam" id="PF00801">
    <property type="entry name" value="PKD"/>
    <property type="match status" value="1"/>
</dbReference>